<keyword evidence="2 5" id="KW-0808">Transferase</keyword>
<feature type="domain" description="Acetyl-CoA hydrolase/transferase C-terminal" evidence="4">
    <location>
        <begin position="273"/>
        <end position="425"/>
    </location>
</feature>
<evidence type="ECO:0000259" key="3">
    <source>
        <dbReference type="Pfam" id="PF02550"/>
    </source>
</evidence>
<dbReference type="GO" id="GO:0008775">
    <property type="term" value="F:acetate CoA-transferase activity"/>
    <property type="evidence" value="ECO:0007669"/>
    <property type="project" value="InterPro"/>
</dbReference>
<dbReference type="GeneID" id="94550067"/>
<sequence length="431" mass="47676">MKNVLVEFASRIVSAEEAVKHIKNGQRVALSHAAGTPQMCVEALVNQANLFQNVEIYHMLCLGEGKYMAPEMAPYFRHVTNFVGGNSRKAIAENRADFIPAFFYEVPSMIRKDIIHIDVAIVQLSMPDENGYCSFGVSCDYTKQAAESAQLVIGEINRQTPYVHGDNLIHISQLDYIVEADYPVYTLPQAKVGEVEEAIGRNCAKLIEDGSTLQLGIGAIPDAVLLFLKDKKDLGIHTEMFSDGVLELVRSGVITGKKKTLHPEKMIATFLMGTENVYRFVNNNPDVELYPVDYVNDPRIISQNDNMVSINSCIEVDLMGQVVSECIGPMQFSGTGGQVDYVRGAAWSKNGKSIMAMPSTAKNGTASRIVPIITESAAVTTPRNEVDYVITEYGIAHLKGRTLRQRAEALIAIAHPDFREELMDHFHKRFG</sequence>
<evidence type="ECO:0000259" key="4">
    <source>
        <dbReference type="Pfam" id="PF13336"/>
    </source>
</evidence>
<dbReference type="InterPro" id="IPR003702">
    <property type="entry name" value="ActCoA_hydro_N"/>
</dbReference>
<dbReference type="InterPro" id="IPR026888">
    <property type="entry name" value="AcetylCoA_hyd_C"/>
</dbReference>
<evidence type="ECO:0000256" key="1">
    <source>
        <dbReference type="ARBA" id="ARBA00009632"/>
    </source>
</evidence>
<reference evidence="5 6" key="1">
    <citation type="submission" date="2018-04" db="EMBL/GenBank/DDBJ databases">
        <title>Genomic Encyclopedia of Type Strains, Phase IV (KMG-IV): sequencing the most valuable type-strain genomes for metagenomic binning, comparative biology and taxonomic classification.</title>
        <authorList>
            <person name="Goeker M."/>
        </authorList>
    </citation>
    <scope>NUCLEOTIDE SEQUENCE [LARGE SCALE GENOMIC DNA]</scope>
    <source>
        <strain evidence="5 6">DSM 28520</strain>
    </source>
</reference>
<evidence type="ECO:0000313" key="5">
    <source>
        <dbReference type="EMBL" id="PVZ14135.1"/>
    </source>
</evidence>
<dbReference type="PANTHER" id="PTHR21432">
    <property type="entry name" value="ACETYL-COA HYDROLASE-RELATED"/>
    <property type="match status" value="1"/>
</dbReference>
<dbReference type="InterPro" id="IPR037171">
    <property type="entry name" value="NagB/RpiA_transferase-like"/>
</dbReference>
<dbReference type="AlphaFoldDB" id="A0A2U1FPL2"/>
<accession>A0A2U1FPL2</accession>
<dbReference type="Pfam" id="PF13336">
    <property type="entry name" value="AcetylCoA_hyd_C"/>
    <property type="match status" value="1"/>
</dbReference>
<protein>
    <submittedName>
        <fullName evidence="5">4-hydroxybutyrate CoA-transferase</fullName>
    </submittedName>
</protein>
<dbReference type="Proteomes" id="UP000245462">
    <property type="component" value="Unassembled WGS sequence"/>
</dbReference>
<comment type="similarity">
    <text evidence="1">Belongs to the acetyl-CoA hydrolase/transferase family.</text>
</comment>
<dbReference type="EMBL" id="QEKY01000002">
    <property type="protein sequence ID" value="PVZ14135.1"/>
    <property type="molecule type" value="Genomic_DNA"/>
</dbReference>
<dbReference type="PANTHER" id="PTHR21432:SF20">
    <property type="entry name" value="ACETYL-COA HYDROLASE"/>
    <property type="match status" value="1"/>
</dbReference>
<dbReference type="Gene3D" id="3.30.750.70">
    <property type="entry name" value="4-hydroxybutyrate coenzyme like domains"/>
    <property type="match status" value="1"/>
</dbReference>
<dbReference type="OrthoDB" id="9801795at2"/>
<evidence type="ECO:0000256" key="2">
    <source>
        <dbReference type="ARBA" id="ARBA00022679"/>
    </source>
</evidence>
<dbReference type="InterPro" id="IPR038460">
    <property type="entry name" value="AcetylCoA_hyd_C_sf"/>
</dbReference>
<dbReference type="InterPro" id="IPR046433">
    <property type="entry name" value="ActCoA_hydro"/>
</dbReference>
<dbReference type="Pfam" id="PF02550">
    <property type="entry name" value="AcetylCoA_hydro"/>
    <property type="match status" value="1"/>
</dbReference>
<organism evidence="5 6">
    <name type="scientific">Porphyromonas loveana</name>
    <dbReference type="NCBI Taxonomy" id="1884669"/>
    <lineage>
        <taxon>Bacteria</taxon>
        <taxon>Pseudomonadati</taxon>
        <taxon>Bacteroidota</taxon>
        <taxon>Bacteroidia</taxon>
        <taxon>Bacteroidales</taxon>
        <taxon>Porphyromonadaceae</taxon>
        <taxon>Porphyromonas</taxon>
    </lineage>
</organism>
<evidence type="ECO:0000313" key="6">
    <source>
        <dbReference type="Proteomes" id="UP000245462"/>
    </source>
</evidence>
<dbReference type="GO" id="GO:0006083">
    <property type="term" value="P:acetate metabolic process"/>
    <property type="evidence" value="ECO:0007669"/>
    <property type="project" value="InterPro"/>
</dbReference>
<dbReference type="Gene3D" id="3.40.1080.10">
    <property type="entry name" value="Glutaconate Coenzyme A-transferase"/>
    <property type="match status" value="1"/>
</dbReference>
<dbReference type="Gene3D" id="3.40.1080.20">
    <property type="entry name" value="Acetyl-CoA hydrolase/transferase C-terminal domain"/>
    <property type="match status" value="1"/>
</dbReference>
<dbReference type="RefSeq" id="WP_116678622.1">
    <property type="nucleotide sequence ID" value="NZ_QEKY01000002.1"/>
</dbReference>
<feature type="domain" description="Acetyl-CoA hydrolase/transferase N-terminal" evidence="3">
    <location>
        <begin position="8"/>
        <end position="182"/>
    </location>
</feature>
<proteinExistence type="inferred from homology"/>
<name>A0A2U1FPL2_9PORP</name>
<keyword evidence="6" id="KW-1185">Reference proteome</keyword>
<gene>
    <name evidence="5" type="ORF">C7382_102180</name>
</gene>
<comment type="caution">
    <text evidence="5">The sequence shown here is derived from an EMBL/GenBank/DDBJ whole genome shotgun (WGS) entry which is preliminary data.</text>
</comment>
<dbReference type="SUPFAM" id="SSF100950">
    <property type="entry name" value="NagB/RpiA/CoA transferase-like"/>
    <property type="match status" value="2"/>
</dbReference>